<keyword evidence="12 13" id="KW-0472">Membrane</keyword>
<evidence type="ECO:0000256" key="10">
    <source>
        <dbReference type="ARBA" id="ARBA00022989"/>
    </source>
</evidence>
<keyword evidence="6" id="KW-0997">Cell inner membrane</keyword>
<evidence type="ECO:0000256" key="13">
    <source>
        <dbReference type="SAM" id="Phobius"/>
    </source>
</evidence>
<dbReference type="EMBL" id="JBHRTI010000010">
    <property type="protein sequence ID" value="MFC3149270.1"/>
    <property type="molecule type" value="Genomic_DNA"/>
</dbReference>
<dbReference type="NCBIfam" id="TIGR03818">
    <property type="entry name" value="MotA1"/>
    <property type="match status" value="1"/>
</dbReference>
<keyword evidence="16" id="KW-0969">Cilium</keyword>
<evidence type="ECO:0000256" key="7">
    <source>
        <dbReference type="ARBA" id="ARBA00022692"/>
    </source>
</evidence>
<comment type="caution">
    <text evidence="16">The sequence shown here is derived from an EMBL/GenBank/DDBJ whole genome shotgun (WGS) entry which is preliminary data.</text>
</comment>
<dbReference type="InterPro" id="IPR022522">
    <property type="entry name" value="Flagellar_motor_stator_MotA"/>
</dbReference>
<feature type="transmembrane region" description="Helical" evidence="13">
    <location>
        <begin position="174"/>
        <end position="193"/>
    </location>
</feature>
<keyword evidence="17" id="KW-1185">Reference proteome</keyword>
<feature type="domain" description="MotA/TolQ/ExbB proton channel" evidence="14">
    <location>
        <begin position="128"/>
        <end position="240"/>
    </location>
</feature>
<keyword evidence="9" id="KW-0375">Hydrogen ion transport</keyword>
<dbReference type="PANTHER" id="PTHR30433">
    <property type="entry name" value="CHEMOTAXIS PROTEIN MOTA"/>
    <property type="match status" value="1"/>
</dbReference>
<dbReference type="Proteomes" id="UP001595556">
    <property type="component" value="Unassembled WGS sequence"/>
</dbReference>
<keyword evidence="10 13" id="KW-1133">Transmembrane helix</keyword>
<accession>A0ABV7HAX6</accession>
<evidence type="ECO:0000259" key="14">
    <source>
        <dbReference type="Pfam" id="PF01618"/>
    </source>
</evidence>
<protein>
    <submittedName>
        <fullName evidence="16">Flagellar motor stator protein MotA</fullName>
    </submittedName>
</protein>
<evidence type="ECO:0000313" key="17">
    <source>
        <dbReference type="Proteomes" id="UP001595556"/>
    </source>
</evidence>
<keyword evidence="11" id="KW-0406">Ion transport</keyword>
<evidence type="ECO:0000256" key="3">
    <source>
        <dbReference type="ARBA" id="ARBA00022448"/>
    </source>
</evidence>
<proteinExistence type="inferred from homology"/>
<gene>
    <name evidence="16" type="primary">motA</name>
    <name evidence="16" type="ORF">ACFOEN_16730</name>
</gene>
<organism evidence="16 17">
    <name type="scientific">Piscinibacterium candidicorallinum</name>
    <dbReference type="NCBI Taxonomy" id="1793872"/>
    <lineage>
        <taxon>Bacteria</taxon>
        <taxon>Pseudomonadati</taxon>
        <taxon>Pseudomonadota</taxon>
        <taxon>Betaproteobacteria</taxon>
        <taxon>Burkholderiales</taxon>
        <taxon>Piscinibacterium</taxon>
    </lineage>
</organism>
<evidence type="ECO:0000256" key="11">
    <source>
        <dbReference type="ARBA" id="ARBA00023065"/>
    </source>
</evidence>
<dbReference type="RefSeq" id="WP_377305895.1">
    <property type="nucleotide sequence ID" value="NZ_CP180191.1"/>
</dbReference>
<dbReference type="InterPro" id="IPR002898">
    <property type="entry name" value="MotA_ExbB_proton_chnl"/>
</dbReference>
<keyword evidence="16" id="KW-0966">Cell projection</keyword>
<feature type="transmembrane region" description="Helical" evidence="13">
    <location>
        <begin position="7"/>
        <end position="28"/>
    </location>
</feature>
<name>A0ABV7HAX6_9BURK</name>
<reference evidence="17" key="1">
    <citation type="journal article" date="2019" name="Int. J. Syst. Evol. Microbiol.">
        <title>The Global Catalogue of Microorganisms (GCM) 10K type strain sequencing project: providing services to taxonomists for standard genome sequencing and annotation.</title>
        <authorList>
            <consortium name="The Broad Institute Genomics Platform"/>
            <consortium name="The Broad Institute Genome Sequencing Center for Infectious Disease"/>
            <person name="Wu L."/>
            <person name="Ma J."/>
        </authorList>
    </citation>
    <scope>NUCLEOTIDE SEQUENCE [LARGE SCALE GENOMIC DNA]</scope>
    <source>
        <strain evidence="17">KCTC 52168</strain>
    </source>
</reference>
<evidence type="ECO:0000259" key="15">
    <source>
        <dbReference type="Pfam" id="PF20560"/>
    </source>
</evidence>
<evidence type="ECO:0000256" key="5">
    <source>
        <dbReference type="ARBA" id="ARBA00022500"/>
    </source>
</evidence>
<keyword evidence="16" id="KW-0282">Flagellum</keyword>
<evidence type="ECO:0000256" key="6">
    <source>
        <dbReference type="ARBA" id="ARBA00022519"/>
    </source>
</evidence>
<evidence type="ECO:0000256" key="9">
    <source>
        <dbReference type="ARBA" id="ARBA00022781"/>
    </source>
</evidence>
<keyword evidence="8" id="KW-0283">Flagellar rotation</keyword>
<evidence type="ECO:0000313" key="16">
    <source>
        <dbReference type="EMBL" id="MFC3149270.1"/>
    </source>
</evidence>
<dbReference type="InterPro" id="IPR046786">
    <property type="entry name" value="MotA_N"/>
</dbReference>
<evidence type="ECO:0000256" key="12">
    <source>
        <dbReference type="ARBA" id="ARBA00023136"/>
    </source>
</evidence>
<evidence type="ECO:0000256" key="4">
    <source>
        <dbReference type="ARBA" id="ARBA00022475"/>
    </source>
</evidence>
<dbReference type="InterPro" id="IPR047055">
    <property type="entry name" value="MotA-like"/>
</dbReference>
<evidence type="ECO:0000256" key="1">
    <source>
        <dbReference type="ARBA" id="ARBA00004429"/>
    </source>
</evidence>
<keyword evidence="7 13" id="KW-0812">Transmembrane</keyword>
<keyword evidence="4" id="KW-1003">Cell membrane</keyword>
<dbReference type="Pfam" id="PF20560">
    <property type="entry name" value="MotA_N"/>
    <property type="match status" value="1"/>
</dbReference>
<keyword evidence="5" id="KW-0145">Chemotaxis</keyword>
<feature type="transmembrane region" description="Helical" evidence="13">
    <location>
        <begin position="34"/>
        <end position="50"/>
    </location>
</feature>
<dbReference type="InterPro" id="IPR000540">
    <property type="entry name" value="Flag_MotA_CS"/>
</dbReference>
<feature type="transmembrane region" description="Helical" evidence="13">
    <location>
        <begin position="199"/>
        <end position="222"/>
    </location>
</feature>
<dbReference type="Pfam" id="PF01618">
    <property type="entry name" value="MotA_ExbB"/>
    <property type="match status" value="1"/>
</dbReference>
<comment type="similarity">
    <text evidence="2">Belongs to the MotA family.</text>
</comment>
<dbReference type="PROSITE" id="PS01307">
    <property type="entry name" value="MOTA"/>
    <property type="match status" value="1"/>
</dbReference>
<sequence length="287" mass="30716">MFIIIGYVVVIVCVFGVYAAVGGNMAIIAKAAPIELAIIFGAAIGAFLVANSMKVIKATAAAVPALFKGSKQTKARYMELMALLYDILSKARKEGLMSIEKDVEDPHNSALFNKYPLVSGDHHLVEFITDYLRLMVSGNLNAIEIENLMDNEIETHHHEAHVPAHAVQSMADGLPAFGIVAAVLGVVKTMASVGQPPAVLGAMIASALVGTFLGILLAYGFVGPLASLMNQHVDEATKELQCIKITLLSSLQGYAPAIAVEFGRKVLYSTERPTFQELEAHVKQKKA</sequence>
<evidence type="ECO:0000256" key="8">
    <source>
        <dbReference type="ARBA" id="ARBA00022779"/>
    </source>
</evidence>
<evidence type="ECO:0000256" key="2">
    <source>
        <dbReference type="ARBA" id="ARBA00008038"/>
    </source>
</evidence>
<comment type="subcellular location">
    <subcellularLocation>
        <location evidence="1">Cell inner membrane</location>
        <topology evidence="1">Multi-pass membrane protein</topology>
    </subcellularLocation>
</comment>
<keyword evidence="3" id="KW-0813">Transport</keyword>
<feature type="domain" description="Motility protein A N-terminal" evidence="15">
    <location>
        <begin position="4"/>
        <end position="95"/>
    </location>
</feature>
<dbReference type="PANTHER" id="PTHR30433:SF4">
    <property type="entry name" value="MOTILITY PROTEIN A"/>
    <property type="match status" value="1"/>
</dbReference>